<evidence type="ECO:0000256" key="2">
    <source>
        <dbReference type="SAM" id="Phobius"/>
    </source>
</evidence>
<keyword evidence="4" id="KW-1185">Reference proteome</keyword>
<keyword evidence="2" id="KW-1133">Transmembrane helix</keyword>
<dbReference type="RefSeq" id="WP_302724168.1">
    <property type="nucleotide sequence ID" value="NZ_JAULRU010000742.1"/>
</dbReference>
<evidence type="ECO:0000313" key="4">
    <source>
        <dbReference type="Proteomes" id="UP001273505"/>
    </source>
</evidence>
<feature type="transmembrane region" description="Helical" evidence="2">
    <location>
        <begin position="35"/>
        <end position="55"/>
    </location>
</feature>
<sequence>MQSTTDSSLPNIEHSDEPREPIADNRSSMPSWFKLALASLLILVLVAFVGLVVFLPEAKQEVVEDQTTPPVEKISLPEPPIDIQRKTADNVDPEITSSLLQVESSEDLYSESVVLETNSAVQQKLEGEIASVKSSVELMQGTLMEIKAQLSDMREADNDNASDINHLRRSFLDFKEEHKASTPIKNPELPFSVVAIKQMGTLVQVSVSHDGHRRDMGLNGRWMDWKLTGVDLTGRRVQFTYKDQITRLTVSI</sequence>
<accession>A0ABU4S207</accession>
<gene>
    <name evidence="3" type="ORF">SCD92_17715</name>
</gene>
<evidence type="ECO:0000256" key="1">
    <source>
        <dbReference type="SAM" id="MobiDB-lite"/>
    </source>
</evidence>
<comment type="caution">
    <text evidence="3">The sequence shown here is derived from an EMBL/GenBank/DDBJ whole genome shotgun (WGS) entry which is preliminary data.</text>
</comment>
<dbReference type="Proteomes" id="UP001273505">
    <property type="component" value="Unassembled WGS sequence"/>
</dbReference>
<name>A0ABU4S207_9GAMM</name>
<feature type="region of interest" description="Disordered" evidence="1">
    <location>
        <begin position="1"/>
        <end position="25"/>
    </location>
</feature>
<keyword evidence="2" id="KW-0472">Membrane</keyword>
<organism evidence="3 4">
    <name type="scientific">Gilvimarinus gilvus</name>
    <dbReference type="NCBI Taxonomy" id="3058038"/>
    <lineage>
        <taxon>Bacteria</taxon>
        <taxon>Pseudomonadati</taxon>
        <taxon>Pseudomonadota</taxon>
        <taxon>Gammaproteobacteria</taxon>
        <taxon>Cellvibrionales</taxon>
        <taxon>Cellvibrionaceae</taxon>
        <taxon>Gilvimarinus</taxon>
    </lineage>
</organism>
<evidence type="ECO:0000313" key="3">
    <source>
        <dbReference type="EMBL" id="MDX6851219.1"/>
    </source>
</evidence>
<dbReference type="EMBL" id="JAXAFO010000044">
    <property type="protein sequence ID" value="MDX6851219.1"/>
    <property type="molecule type" value="Genomic_DNA"/>
</dbReference>
<reference evidence="3 4" key="1">
    <citation type="submission" date="2023-11" db="EMBL/GenBank/DDBJ databases">
        <title>Gilvimarinus fulvus sp. nov., isolated from the surface of Kelp.</title>
        <authorList>
            <person name="Sun Y.Y."/>
            <person name="Gong Y."/>
            <person name="Du Z.J."/>
        </authorList>
    </citation>
    <scope>NUCLEOTIDE SEQUENCE [LARGE SCALE GENOMIC DNA]</scope>
    <source>
        <strain evidence="3 4">SDUM040013</strain>
    </source>
</reference>
<proteinExistence type="predicted"/>
<feature type="compositionally biased region" description="Basic and acidic residues" evidence="1">
    <location>
        <begin position="13"/>
        <end position="23"/>
    </location>
</feature>
<feature type="compositionally biased region" description="Polar residues" evidence="1">
    <location>
        <begin position="1"/>
        <end position="10"/>
    </location>
</feature>
<protein>
    <submittedName>
        <fullName evidence="3">Uncharacterized protein</fullName>
    </submittedName>
</protein>
<keyword evidence="2" id="KW-0812">Transmembrane</keyword>